<dbReference type="CDD" id="cd00338">
    <property type="entry name" value="Ser_Recombinase"/>
    <property type="match status" value="1"/>
</dbReference>
<dbReference type="Proteomes" id="UP000008070">
    <property type="component" value="Chromosome"/>
</dbReference>
<dbReference type="Pfam" id="PF00239">
    <property type="entry name" value="Resolvase"/>
    <property type="match status" value="1"/>
</dbReference>
<dbReference type="InterPro" id="IPR050639">
    <property type="entry name" value="SSR_resolvase"/>
</dbReference>
<keyword evidence="2" id="KW-0233">DNA recombination</keyword>
<dbReference type="Gene3D" id="3.40.50.1390">
    <property type="entry name" value="Resolvase, N-terminal catalytic domain"/>
    <property type="match status" value="1"/>
</dbReference>
<name>C7CH75_METED</name>
<dbReference type="HOGENOM" id="CLU_010686_0_1_5"/>
<dbReference type="SMART" id="SM00857">
    <property type="entry name" value="Resolvase"/>
    <property type="match status" value="1"/>
</dbReference>
<gene>
    <name evidence="5" type="ORF">METD_I4755</name>
</gene>
<dbReference type="SUPFAM" id="SSF53041">
    <property type="entry name" value="Resolvase-like"/>
    <property type="match status" value="1"/>
</dbReference>
<dbReference type="InterPro" id="IPR036162">
    <property type="entry name" value="Resolvase-like_N_sf"/>
</dbReference>
<dbReference type="GO" id="GO:0003677">
    <property type="term" value="F:DNA binding"/>
    <property type="evidence" value="ECO:0007669"/>
    <property type="project" value="UniProtKB-KW"/>
</dbReference>
<evidence type="ECO:0000313" key="5">
    <source>
        <dbReference type="EMBL" id="CAX26375.1"/>
    </source>
</evidence>
<feature type="region of interest" description="Disordered" evidence="3">
    <location>
        <begin position="179"/>
        <end position="200"/>
    </location>
</feature>
<reference evidence="6" key="1">
    <citation type="journal article" date="2009" name="PLoS ONE">
        <title>Methylobacterium genome sequences: a reference blueprint to investigate microbial metabolism of C1 compounds from natural and industrial sources.</title>
        <authorList>
            <person name="Vuilleumier S."/>
            <person name="Chistoserdova L."/>
            <person name="Lee M.-C."/>
            <person name="Bringel F."/>
            <person name="Lajus A."/>
            <person name="Zhou Y."/>
            <person name="Gourion B."/>
            <person name="Barbe V."/>
            <person name="Chang J."/>
            <person name="Cruveiller S."/>
            <person name="Dossat C."/>
            <person name="Gillett W."/>
            <person name="Gruffaz C."/>
            <person name="Haugen E."/>
            <person name="Hourcade E."/>
            <person name="Levy R."/>
            <person name="Mangenot S."/>
            <person name="Muller E."/>
            <person name="Nadalig T."/>
            <person name="Pagni M."/>
            <person name="Penny C."/>
            <person name="Peyraud R."/>
            <person name="Robinson D.G."/>
            <person name="Roche D."/>
            <person name="Rouy Z."/>
            <person name="Saenampechek C."/>
            <person name="Salvignol G."/>
            <person name="Vallenet D."/>
            <person name="Wu Z."/>
            <person name="Marx C.J."/>
            <person name="Vorholt J.A."/>
            <person name="Olson M.V."/>
            <person name="Kaul R."/>
            <person name="Weissenbach J."/>
            <person name="Medigue C."/>
            <person name="Lidstrom M.E."/>
        </authorList>
    </citation>
    <scope>NUCLEOTIDE SEQUENCE [LARGE SCALE GENOMIC DNA]</scope>
    <source>
        <strain evidence="6">DSM 6343 / CIP 106787 / DM4</strain>
    </source>
</reference>
<dbReference type="PANTHER" id="PTHR30461">
    <property type="entry name" value="DNA-INVERTASE FROM LAMBDOID PROPHAGE"/>
    <property type="match status" value="1"/>
</dbReference>
<evidence type="ECO:0000256" key="2">
    <source>
        <dbReference type="ARBA" id="ARBA00023172"/>
    </source>
</evidence>
<evidence type="ECO:0000256" key="3">
    <source>
        <dbReference type="SAM" id="MobiDB-lite"/>
    </source>
</evidence>
<dbReference type="EMBL" id="FP103042">
    <property type="protein sequence ID" value="CAX26375.1"/>
    <property type="molecule type" value="Genomic_DNA"/>
</dbReference>
<evidence type="ECO:0000256" key="1">
    <source>
        <dbReference type="ARBA" id="ARBA00023125"/>
    </source>
</evidence>
<proteinExistence type="predicted"/>
<evidence type="ECO:0000259" key="4">
    <source>
        <dbReference type="PROSITE" id="PS51736"/>
    </source>
</evidence>
<dbReference type="InterPro" id="IPR006119">
    <property type="entry name" value="Resolv_N"/>
</dbReference>
<keyword evidence="1" id="KW-0238">DNA-binding</keyword>
<evidence type="ECO:0000313" key="6">
    <source>
        <dbReference type="Proteomes" id="UP000008070"/>
    </source>
</evidence>
<dbReference type="GO" id="GO:0000150">
    <property type="term" value="F:DNA strand exchange activity"/>
    <property type="evidence" value="ECO:0007669"/>
    <property type="project" value="InterPro"/>
</dbReference>
<sequence>MPLYAFTFIATRVAIDVRNAGMSRHSGKYVAYYRVSTDRQGKSGLGLEAQEQTVRDRLNGGDWSLVGQVTEVETGTNKRARPELDRALGLCRVMGAKLIVANVSRLTRDPDFMRKLADAGVEVEFCDLPKVEGAVGTFMLRQMLAVAELEAGMISERTKKALAQKKAWYEGLSESERQRLKEQGKATQLGGDRGNLPGVSEKGRVRSIKTRQDKAAQRAADLAPIIRTLQASGVTSASGIAKALNDRGIPTVRGGCWQAVQVRRVLSRV</sequence>
<organism evidence="5 6">
    <name type="scientific">Methylorubrum extorquens (strain DSM 6343 / CIP 106787 / DM4)</name>
    <name type="common">Methylobacterium extorquens</name>
    <dbReference type="NCBI Taxonomy" id="661410"/>
    <lineage>
        <taxon>Bacteria</taxon>
        <taxon>Pseudomonadati</taxon>
        <taxon>Pseudomonadota</taxon>
        <taxon>Alphaproteobacteria</taxon>
        <taxon>Hyphomicrobiales</taxon>
        <taxon>Methylobacteriaceae</taxon>
        <taxon>Methylorubrum</taxon>
    </lineage>
</organism>
<dbReference type="KEGG" id="mdi:METDI4755"/>
<feature type="domain" description="Resolvase/invertase-type recombinase catalytic" evidence="4">
    <location>
        <begin position="28"/>
        <end position="169"/>
    </location>
</feature>
<dbReference type="PROSITE" id="PS51736">
    <property type="entry name" value="RECOMBINASES_3"/>
    <property type="match status" value="1"/>
</dbReference>
<accession>C7CH75</accession>
<protein>
    <submittedName>
        <fullName evidence="5">Resolvase, N-terminal</fullName>
    </submittedName>
</protein>
<dbReference type="PANTHER" id="PTHR30461:SF2">
    <property type="entry name" value="SERINE RECOMBINASE PINE-RELATED"/>
    <property type="match status" value="1"/>
</dbReference>
<dbReference type="AlphaFoldDB" id="C7CH75"/>